<evidence type="ECO:0000259" key="10">
    <source>
        <dbReference type="Pfam" id="PF12607"/>
    </source>
</evidence>
<feature type="transmembrane region" description="Helical" evidence="8">
    <location>
        <begin position="507"/>
        <end position="525"/>
    </location>
</feature>
<evidence type="ECO:0000259" key="11">
    <source>
        <dbReference type="Pfam" id="PF21082"/>
    </source>
</evidence>
<sequence>MAEFQKELTQDSKALDDIAQSLQGLKGDDATTVEALQTLKDSLDKTRKDLGALEDSVKQARKASQANIDQLGPMPKPSDPQEAKDKADSRQKEQALNQQLAELLTGVRQQISQADALAGSFAIMPLQQTLAQNRKALGDVAAHLAEIKDDDESLQQKVQALRPSVDKIRADLVSLVANVAQLREAARASLDKLGPKPKATEPPESKDVASARDAAQGQLDQLGTLLTDTQALIRQVNTAINAITTRSFEAAVAVDRRTLDETEASIGALSGVTVAGQVQQTLIDERSKVDKVRADLASVLSTVTPLRDQSKARMPADLKPGDPPEGWDAATTRDKESSLLTALQNVVNSAQTQSNRADDLASSLIEHQRELITGQLFGRVESIFTAAFWKPVIASLPDTFDKVGDTATRSMDFFSHRVNSTSIAIFLLAVAIGYVVAQFLRFRITRWRARLPKKKKTSRRYIASLDAVLALVHTMLGLPCAVIVAVLAFDLSNLLPSDVIEHVGWDFIRASLIGVGLWALSRAILAKEHAELRMLPLSDWAVRRIGRRMSWLALVLGVSVLLDGIIKSMVPRSSLDGNASLIQARAGITAMLFIIITASLLIRLRSAPPTLVDGQPVPPDEDINTLDILRPLSWVAVLIMAVCLVLGYNILALAVAGLPLMLLCIIAATYLLTTLVDSSLTDNLLADADRRRAIGAAIGITSKNVAFSATLLSGVMRFFMLIAAVLTLGIPFGFYSGDLWPMMQRAYFGFQVGGMTIAPSSILAGVILFVVIWALTRLINGWMRNTLLPRTTFDSGLQNSIATIIGYVGFIIAISVGLSEVGVAWQNIGVVAAGLSVGLGLGLQAIVNNFVSGLILLAERPIRVGDIIAAGGEEGYVRRISVRATEIETFERATLIIPNSTLITGSVKNWVYGNTWSRLRIVLTLAYESDLDAVKAAMLGAAEDDPRILPSPAPRVYLAKIDTGLEFQLECMIASMETHPAVRSDLLTRILKTFRAKNIRLLAQGAAEAAPVVVHFDEQLQSAAIARLLAEKTEAPASTPAAASTPPAASSSTGAP</sequence>
<dbReference type="InterPro" id="IPR052702">
    <property type="entry name" value="MscS-like_channel"/>
</dbReference>
<feature type="domain" description="Mechanosensitive ion channel MscS C-terminal" evidence="11">
    <location>
        <begin position="921"/>
        <end position="1000"/>
    </location>
</feature>
<dbReference type="InterPro" id="IPR011014">
    <property type="entry name" value="MscS_channel_TM-2"/>
</dbReference>
<dbReference type="SUPFAM" id="SSF82861">
    <property type="entry name" value="Mechanosensitive channel protein MscS (YggB), transmembrane region"/>
    <property type="match status" value="1"/>
</dbReference>
<feature type="region of interest" description="Disordered" evidence="7">
    <location>
        <begin position="190"/>
        <end position="212"/>
    </location>
</feature>
<feature type="region of interest" description="Disordered" evidence="7">
    <location>
        <begin position="1035"/>
        <end position="1056"/>
    </location>
</feature>
<evidence type="ECO:0000256" key="7">
    <source>
        <dbReference type="SAM" id="MobiDB-lite"/>
    </source>
</evidence>
<evidence type="ECO:0000313" key="13">
    <source>
        <dbReference type="Proteomes" id="UP001156882"/>
    </source>
</evidence>
<evidence type="ECO:0000256" key="6">
    <source>
        <dbReference type="ARBA" id="ARBA00023136"/>
    </source>
</evidence>
<evidence type="ECO:0000313" key="12">
    <source>
        <dbReference type="EMBL" id="GLS17688.1"/>
    </source>
</evidence>
<feature type="compositionally biased region" description="Basic and acidic residues" evidence="7">
    <location>
        <begin position="79"/>
        <end position="93"/>
    </location>
</feature>
<dbReference type="Pfam" id="PF12607">
    <property type="entry name" value="DUF3772"/>
    <property type="match status" value="1"/>
</dbReference>
<dbReference type="InterPro" id="IPR049278">
    <property type="entry name" value="MS_channel_C"/>
</dbReference>
<dbReference type="Pfam" id="PF00924">
    <property type="entry name" value="MS_channel_2nd"/>
    <property type="match status" value="1"/>
</dbReference>
<dbReference type="InterPro" id="IPR010920">
    <property type="entry name" value="LSM_dom_sf"/>
</dbReference>
<evidence type="ECO:0000256" key="8">
    <source>
        <dbReference type="SAM" id="Phobius"/>
    </source>
</evidence>
<feature type="transmembrane region" description="Helical" evidence="8">
    <location>
        <begin position="757"/>
        <end position="779"/>
    </location>
</feature>
<evidence type="ECO:0000256" key="2">
    <source>
        <dbReference type="ARBA" id="ARBA00008017"/>
    </source>
</evidence>
<keyword evidence="3" id="KW-1003">Cell membrane</keyword>
<dbReference type="PANTHER" id="PTHR30347:SF9">
    <property type="entry name" value="MINICONDUCTANCE MECHANOSENSITIVE CHANNEL MSCM"/>
    <property type="match status" value="1"/>
</dbReference>
<feature type="transmembrane region" description="Helical" evidence="8">
    <location>
        <begin position="423"/>
        <end position="440"/>
    </location>
</feature>
<dbReference type="EMBL" id="BSPC01000005">
    <property type="protein sequence ID" value="GLS17688.1"/>
    <property type="molecule type" value="Genomic_DNA"/>
</dbReference>
<feature type="transmembrane region" description="Helical" evidence="8">
    <location>
        <begin position="632"/>
        <end position="651"/>
    </location>
</feature>
<reference evidence="13" key="1">
    <citation type="journal article" date="2019" name="Int. J. Syst. Evol. Microbiol.">
        <title>The Global Catalogue of Microorganisms (GCM) 10K type strain sequencing project: providing services to taxonomists for standard genome sequencing and annotation.</title>
        <authorList>
            <consortium name="The Broad Institute Genomics Platform"/>
            <consortium name="The Broad Institute Genome Sequencing Center for Infectious Disease"/>
            <person name="Wu L."/>
            <person name="Ma J."/>
        </authorList>
    </citation>
    <scope>NUCLEOTIDE SEQUENCE [LARGE SCALE GENOMIC DNA]</scope>
    <source>
        <strain evidence="13">NBRC 101365</strain>
    </source>
</reference>
<accession>A0ABQ6CBB4</accession>
<dbReference type="InterPro" id="IPR011066">
    <property type="entry name" value="MscS_channel_C_sf"/>
</dbReference>
<dbReference type="Gene3D" id="1.10.287.1260">
    <property type="match status" value="1"/>
</dbReference>
<feature type="domain" description="Mechanosensitive ion channel MscS" evidence="9">
    <location>
        <begin position="846"/>
        <end position="911"/>
    </location>
</feature>
<dbReference type="InterPro" id="IPR022249">
    <property type="entry name" value="DUF3772"/>
</dbReference>
<gene>
    <name evidence="12" type="ORF">GCM10007874_07030</name>
</gene>
<comment type="subcellular location">
    <subcellularLocation>
        <location evidence="1">Cell membrane</location>
        <topology evidence="1">Multi-pass membrane protein</topology>
    </subcellularLocation>
</comment>
<feature type="transmembrane region" description="Helical" evidence="8">
    <location>
        <begin position="830"/>
        <end position="857"/>
    </location>
</feature>
<feature type="region of interest" description="Disordered" evidence="7">
    <location>
        <begin position="55"/>
        <end position="95"/>
    </location>
</feature>
<name>A0ABQ6CBB4_9HYPH</name>
<dbReference type="Pfam" id="PF21082">
    <property type="entry name" value="MS_channel_3rd"/>
    <property type="match status" value="1"/>
</dbReference>
<feature type="transmembrane region" description="Helical" evidence="8">
    <location>
        <begin position="551"/>
        <end position="570"/>
    </location>
</feature>
<keyword evidence="13" id="KW-1185">Reference proteome</keyword>
<feature type="transmembrane region" description="Helical" evidence="8">
    <location>
        <begin position="582"/>
        <end position="602"/>
    </location>
</feature>
<evidence type="ECO:0000256" key="3">
    <source>
        <dbReference type="ARBA" id="ARBA00022475"/>
    </source>
</evidence>
<comment type="caution">
    <text evidence="12">The sequence shown here is derived from an EMBL/GenBank/DDBJ whole genome shotgun (WGS) entry which is preliminary data.</text>
</comment>
<dbReference type="InterPro" id="IPR023408">
    <property type="entry name" value="MscS_beta-dom_sf"/>
</dbReference>
<dbReference type="Gene3D" id="2.30.30.60">
    <property type="match status" value="1"/>
</dbReference>
<keyword evidence="4 8" id="KW-0812">Transmembrane</keyword>
<evidence type="ECO:0000256" key="4">
    <source>
        <dbReference type="ARBA" id="ARBA00022692"/>
    </source>
</evidence>
<dbReference type="Gene3D" id="3.30.70.100">
    <property type="match status" value="1"/>
</dbReference>
<dbReference type="InterPro" id="IPR006685">
    <property type="entry name" value="MscS_channel_2nd"/>
</dbReference>
<keyword evidence="6 8" id="KW-0472">Membrane</keyword>
<organism evidence="12 13">
    <name type="scientific">Labrys miyagiensis</name>
    <dbReference type="NCBI Taxonomy" id="346912"/>
    <lineage>
        <taxon>Bacteria</taxon>
        <taxon>Pseudomonadati</taxon>
        <taxon>Pseudomonadota</taxon>
        <taxon>Alphaproteobacteria</taxon>
        <taxon>Hyphomicrobiales</taxon>
        <taxon>Xanthobacteraceae</taxon>
        <taxon>Labrys</taxon>
    </lineage>
</organism>
<feature type="transmembrane region" description="Helical" evidence="8">
    <location>
        <begin position="657"/>
        <end position="676"/>
    </location>
</feature>
<dbReference type="SUPFAM" id="SSF50182">
    <property type="entry name" value="Sm-like ribonucleoproteins"/>
    <property type="match status" value="1"/>
</dbReference>
<evidence type="ECO:0000256" key="5">
    <source>
        <dbReference type="ARBA" id="ARBA00022989"/>
    </source>
</evidence>
<comment type="similarity">
    <text evidence="2">Belongs to the MscS (TC 1.A.23) family.</text>
</comment>
<feature type="transmembrane region" description="Helical" evidence="8">
    <location>
        <begin position="718"/>
        <end position="737"/>
    </location>
</feature>
<evidence type="ECO:0000256" key="1">
    <source>
        <dbReference type="ARBA" id="ARBA00004651"/>
    </source>
</evidence>
<feature type="transmembrane region" description="Helical" evidence="8">
    <location>
        <begin position="461"/>
        <end position="487"/>
    </location>
</feature>
<proteinExistence type="inferred from homology"/>
<protein>
    <recommendedName>
        <fullName evidence="14">Small-conductance mechanosensitive channel</fullName>
    </recommendedName>
</protein>
<dbReference type="Proteomes" id="UP001156882">
    <property type="component" value="Unassembled WGS sequence"/>
</dbReference>
<feature type="domain" description="DUF3772" evidence="10">
    <location>
        <begin position="349"/>
        <end position="405"/>
    </location>
</feature>
<keyword evidence="5 8" id="KW-1133">Transmembrane helix</keyword>
<evidence type="ECO:0008006" key="14">
    <source>
        <dbReference type="Google" id="ProtNLM"/>
    </source>
</evidence>
<feature type="compositionally biased region" description="Basic and acidic residues" evidence="7">
    <location>
        <begin position="190"/>
        <end position="210"/>
    </location>
</feature>
<evidence type="ECO:0000259" key="9">
    <source>
        <dbReference type="Pfam" id="PF00924"/>
    </source>
</evidence>
<feature type="transmembrane region" description="Helical" evidence="8">
    <location>
        <begin position="800"/>
        <end position="818"/>
    </location>
</feature>
<dbReference type="PANTHER" id="PTHR30347">
    <property type="entry name" value="POTASSIUM CHANNEL RELATED"/>
    <property type="match status" value="1"/>
</dbReference>
<dbReference type="SUPFAM" id="SSF82689">
    <property type="entry name" value="Mechanosensitive channel protein MscS (YggB), C-terminal domain"/>
    <property type="match status" value="1"/>
</dbReference>